<dbReference type="RefSeq" id="WP_187554211.1">
    <property type="nucleotide sequence ID" value="NZ_BMZL01000001.1"/>
</dbReference>
<accession>A0A7G9SV22</accession>
<dbReference type="EMBL" id="CP060719">
    <property type="protein sequence ID" value="QNN71697.1"/>
    <property type="molecule type" value="Genomic_DNA"/>
</dbReference>
<evidence type="ECO:0000313" key="3">
    <source>
        <dbReference type="EMBL" id="QNN71697.1"/>
    </source>
</evidence>
<keyword evidence="4" id="KW-1185">Reference proteome</keyword>
<feature type="region of interest" description="Disordered" evidence="1">
    <location>
        <begin position="37"/>
        <end position="56"/>
    </location>
</feature>
<dbReference type="Proteomes" id="UP000515804">
    <property type="component" value="Chromosome"/>
</dbReference>
<name>A0A7G9SV22_9GAMM</name>
<dbReference type="AlphaFoldDB" id="A0A7G9SV22"/>
<evidence type="ECO:0000313" key="4">
    <source>
        <dbReference type="Proteomes" id="UP000515804"/>
    </source>
</evidence>
<keyword evidence="2" id="KW-0732">Signal</keyword>
<feature type="signal peptide" evidence="2">
    <location>
        <begin position="1"/>
        <end position="33"/>
    </location>
</feature>
<feature type="chain" id="PRO_5028967816" evidence="2">
    <location>
        <begin position="34"/>
        <end position="319"/>
    </location>
</feature>
<dbReference type="InterPro" id="IPR021393">
    <property type="entry name" value="DUF3034"/>
</dbReference>
<dbReference type="Pfam" id="PF11231">
    <property type="entry name" value="DUF3034"/>
    <property type="match status" value="1"/>
</dbReference>
<evidence type="ECO:0000256" key="1">
    <source>
        <dbReference type="SAM" id="MobiDB-lite"/>
    </source>
</evidence>
<protein>
    <submittedName>
        <fullName evidence="3">DUF3034 family protein</fullName>
    </submittedName>
</protein>
<sequence>MTSACHAERTHRLTALSLACASLLLLGSGVASAQDAAALDAPADEPSLQDPPPAPSGKLLLTGGVTQVEGAAGGGLAPWAVIGGQGTRDQIGGSAYYTRVDVGDYALDSYGALVGLHDRVEISVARQAFDTRAVGTALGLGQGYVIRQDIVGVKVKLAGDAVLEQDRWMPQLAIGLQHKRNNRGALLSAIGAKDDSGTDVYLSATKLYLDQSLLLNTTLRFTKANQFGILGFGGDRNDSYKPQLEGSAAFLLNRHVAVGAEFRSKPNNLGIAREDNAWDAFVAWAPNKHVSLTVAYVDLGNIVIRDNQRGWYASLQVGF</sequence>
<dbReference type="KEGG" id="tcn:H9L16_14360"/>
<gene>
    <name evidence="3" type="ORF">H9L16_14360</name>
</gene>
<organism evidence="3 4">
    <name type="scientific">Thermomonas carbonis</name>
    <dbReference type="NCBI Taxonomy" id="1463158"/>
    <lineage>
        <taxon>Bacteria</taxon>
        <taxon>Pseudomonadati</taxon>
        <taxon>Pseudomonadota</taxon>
        <taxon>Gammaproteobacteria</taxon>
        <taxon>Lysobacterales</taxon>
        <taxon>Lysobacteraceae</taxon>
        <taxon>Thermomonas</taxon>
    </lineage>
</organism>
<evidence type="ECO:0000256" key="2">
    <source>
        <dbReference type="SAM" id="SignalP"/>
    </source>
</evidence>
<proteinExistence type="predicted"/>
<reference evidence="3 4" key="1">
    <citation type="submission" date="2020-08" db="EMBL/GenBank/DDBJ databases">
        <title>Genome sequence of Thermomonas carbonis KCTC 42013T.</title>
        <authorList>
            <person name="Hyun D.-W."/>
            <person name="Bae J.-W."/>
        </authorList>
    </citation>
    <scope>NUCLEOTIDE SEQUENCE [LARGE SCALE GENOMIC DNA]</scope>
    <source>
        <strain evidence="3 4">KCTC 42013</strain>
    </source>
</reference>